<dbReference type="Pfam" id="PF11538">
    <property type="entry name" value="Snurportin1"/>
    <property type="match status" value="1"/>
</dbReference>
<feature type="region of interest" description="Disordered" evidence="10">
    <location>
        <begin position="84"/>
        <end position="122"/>
    </location>
</feature>
<dbReference type="GO" id="GO:0005737">
    <property type="term" value="C:cytoplasm"/>
    <property type="evidence" value="ECO:0007669"/>
    <property type="project" value="UniProtKB-SubCell"/>
</dbReference>
<dbReference type="Proteomes" id="UP000789405">
    <property type="component" value="Unassembled WGS sequence"/>
</dbReference>
<keyword evidence="14" id="KW-1185">Reference proteome</keyword>
<keyword evidence="8" id="KW-0694">RNA-binding</keyword>
<dbReference type="Gene3D" id="3.30.470.30">
    <property type="entry name" value="DNA ligase/mRNA capping enzyme"/>
    <property type="match status" value="1"/>
</dbReference>
<dbReference type="InterPro" id="IPR017336">
    <property type="entry name" value="Snurportin-1"/>
</dbReference>
<comment type="caution">
    <text evidence="13">The sequence shown here is derived from an EMBL/GenBank/DDBJ whole genome shotgun (WGS) entry which is preliminary data.</text>
</comment>
<dbReference type="GO" id="GO:0005634">
    <property type="term" value="C:nucleus"/>
    <property type="evidence" value="ECO:0007669"/>
    <property type="project" value="UniProtKB-SubCell"/>
</dbReference>
<dbReference type="OrthoDB" id="10003593at2759"/>
<evidence type="ECO:0000256" key="4">
    <source>
        <dbReference type="ARBA" id="ARBA00007540"/>
    </source>
</evidence>
<dbReference type="PANTHER" id="PTHR13403:SF6">
    <property type="entry name" value="SNURPORTIN-1"/>
    <property type="match status" value="1"/>
</dbReference>
<comment type="function">
    <text evidence="1">Functions as an U snRNP-specific nuclear import adapter. Involved in the trimethylguanosine (m3G)-cap-dependent nuclear import of U snRNPs. Binds specifically to the terminal m3G-cap U snRNAs.</text>
</comment>
<dbReference type="InterPro" id="IPR024721">
    <property type="entry name" value="Snurportin-1_N"/>
</dbReference>
<reference evidence="13" key="1">
    <citation type="submission" date="2021-06" db="EMBL/GenBank/DDBJ databases">
        <authorList>
            <person name="Kallberg Y."/>
            <person name="Tangrot J."/>
            <person name="Rosling A."/>
        </authorList>
    </citation>
    <scope>NUCLEOTIDE SEQUENCE</scope>
    <source>
        <strain evidence="13">MA453B</strain>
    </source>
</reference>
<evidence type="ECO:0000256" key="5">
    <source>
        <dbReference type="ARBA" id="ARBA00016034"/>
    </source>
</evidence>
<feature type="compositionally biased region" description="Basic and acidic residues" evidence="10">
    <location>
        <begin position="1"/>
        <end position="22"/>
    </location>
</feature>
<name>A0A9N9BHD0_9GLOM</name>
<feature type="compositionally biased region" description="Polar residues" evidence="10">
    <location>
        <begin position="50"/>
        <end position="65"/>
    </location>
</feature>
<evidence type="ECO:0000256" key="10">
    <source>
        <dbReference type="SAM" id="MobiDB-lite"/>
    </source>
</evidence>
<proteinExistence type="inferred from homology"/>
<feature type="compositionally biased region" description="Basic and acidic residues" evidence="10">
    <location>
        <begin position="99"/>
        <end position="122"/>
    </location>
</feature>
<dbReference type="GO" id="GO:0003723">
    <property type="term" value="F:RNA binding"/>
    <property type="evidence" value="ECO:0007669"/>
    <property type="project" value="UniProtKB-KW"/>
</dbReference>
<evidence type="ECO:0000256" key="6">
    <source>
        <dbReference type="ARBA" id="ARBA00022448"/>
    </source>
</evidence>
<evidence type="ECO:0000256" key="8">
    <source>
        <dbReference type="ARBA" id="ARBA00022884"/>
    </source>
</evidence>
<keyword evidence="9" id="KW-0539">Nucleus</keyword>
<evidence type="ECO:0000256" key="3">
    <source>
        <dbReference type="ARBA" id="ARBA00004496"/>
    </source>
</evidence>
<protein>
    <recommendedName>
        <fullName evidence="5">Snurportin-1</fullName>
    </recommendedName>
</protein>
<accession>A0A9N9BHD0</accession>
<evidence type="ECO:0000256" key="7">
    <source>
        <dbReference type="ARBA" id="ARBA00022490"/>
    </source>
</evidence>
<comment type="subcellular location">
    <subcellularLocation>
        <location evidence="3">Cytoplasm</location>
    </subcellularLocation>
    <subcellularLocation>
        <location evidence="2">Nucleus</location>
    </subcellularLocation>
</comment>
<evidence type="ECO:0000313" key="14">
    <source>
        <dbReference type="Proteomes" id="UP000789405"/>
    </source>
</evidence>
<evidence type="ECO:0000256" key="2">
    <source>
        <dbReference type="ARBA" id="ARBA00004123"/>
    </source>
</evidence>
<dbReference type="GO" id="GO:0061015">
    <property type="term" value="P:snRNA import into nucleus"/>
    <property type="evidence" value="ECO:0007669"/>
    <property type="project" value="InterPro"/>
</dbReference>
<evidence type="ECO:0000256" key="9">
    <source>
        <dbReference type="ARBA" id="ARBA00023242"/>
    </source>
</evidence>
<dbReference type="InterPro" id="IPR047857">
    <property type="entry name" value="Snurportin1_C"/>
</dbReference>
<dbReference type="CDD" id="cd09232">
    <property type="entry name" value="Snurportin-1_C"/>
    <property type="match status" value="1"/>
</dbReference>
<keyword evidence="7" id="KW-0963">Cytoplasm</keyword>
<keyword evidence="6" id="KW-0813">Transport</keyword>
<organism evidence="13 14">
    <name type="scientific">Dentiscutata erythropus</name>
    <dbReference type="NCBI Taxonomy" id="1348616"/>
    <lineage>
        <taxon>Eukaryota</taxon>
        <taxon>Fungi</taxon>
        <taxon>Fungi incertae sedis</taxon>
        <taxon>Mucoromycota</taxon>
        <taxon>Glomeromycotina</taxon>
        <taxon>Glomeromycetes</taxon>
        <taxon>Diversisporales</taxon>
        <taxon>Gigasporaceae</taxon>
        <taxon>Dentiscutata</taxon>
    </lineage>
</organism>
<feature type="domain" description="Snurportin-1 m3G cap-binding" evidence="12">
    <location>
        <begin position="208"/>
        <end position="386"/>
    </location>
</feature>
<comment type="similarity">
    <text evidence="4">Belongs to the snurportin family.</text>
</comment>
<evidence type="ECO:0000259" key="11">
    <source>
        <dbReference type="Pfam" id="PF11538"/>
    </source>
</evidence>
<sequence length="415" mass="47727">MANTLKDRNMNEHRSVENDPEVKTTSINLESTKETLQPPPIVDGAEEPHSTLSVSAANEPSQPSPTVDEVIELFSTNFVSSTSGSIRQRNYKASPLQLKKREESQEERRVRALEEQKKRRRDLTSHARNLALFKPSEISSDEEDSEIEDLVTDHKVDSIKLSRPIKRKLEYEQDENIDHIFVSSKKARHKGKFRTSIRKLKKNPYSNQIMHAERMFEIPSDLEENWCVVLCPIGKRCIVISSKGKTVSRLRNGCEMNRFESPLPAGSSSYKGNKTSDYCILDCIYDQTTFTYYVLDMMCWKGHPIYDCDTEFRFYWLNTKLAEMDAPCQNTSTYTFTPLTAYTCHYEQLSSLIPCPDSFGYRPDGLLFFNKNTQYVLGDTPLCGWVGVENIEEIFGPFFQQKQVTVVEEDHSDNL</sequence>
<feature type="region of interest" description="Disordered" evidence="10">
    <location>
        <begin position="1"/>
        <end position="65"/>
    </location>
</feature>
<dbReference type="AlphaFoldDB" id="A0A9N9BHD0"/>
<dbReference type="Pfam" id="PF21974">
    <property type="entry name" value="SPN1_m3Gcap_bd"/>
    <property type="match status" value="1"/>
</dbReference>
<feature type="domain" description="Snurportin-1 N-terminal" evidence="11">
    <location>
        <begin position="99"/>
        <end position="129"/>
    </location>
</feature>
<dbReference type="EMBL" id="CAJVPY010002607">
    <property type="protein sequence ID" value="CAG8566313.1"/>
    <property type="molecule type" value="Genomic_DNA"/>
</dbReference>
<gene>
    <name evidence="13" type="ORF">DERYTH_LOCUS5983</name>
</gene>
<dbReference type="PANTHER" id="PTHR13403">
    <property type="entry name" value="SNURPORTIN1 RNUT1 PROTEIN RNA, U TRANSPORTER 1"/>
    <property type="match status" value="1"/>
</dbReference>
<dbReference type="SUPFAM" id="SSF56091">
    <property type="entry name" value="DNA ligase/mRNA capping enzyme, catalytic domain"/>
    <property type="match status" value="1"/>
</dbReference>
<evidence type="ECO:0000313" key="13">
    <source>
        <dbReference type="EMBL" id="CAG8566313.1"/>
    </source>
</evidence>
<evidence type="ECO:0000256" key="1">
    <source>
        <dbReference type="ARBA" id="ARBA00003975"/>
    </source>
</evidence>
<evidence type="ECO:0000259" key="12">
    <source>
        <dbReference type="Pfam" id="PF21974"/>
    </source>
</evidence>